<keyword evidence="2" id="KW-1185">Reference proteome</keyword>
<evidence type="ECO:0000313" key="1">
    <source>
        <dbReference type="EMBL" id="TNV77283.1"/>
    </source>
</evidence>
<accession>A0A8J8T0R5</accession>
<dbReference type="EMBL" id="RRYP01012177">
    <property type="protein sequence ID" value="TNV77283.1"/>
    <property type="molecule type" value="Genomic_DNA"/>
</dbReference>
<proteinExistence type="predicted"/>
<organism evidence="1 2">
    <name type="scientific">Halteria grandinella</name>
    <dbReference type="NCBI Taxonomy" id="5974"/>
    <lineage>
        <taxon>Eukaryota</taxon>
        <taxon>Sar</taxon>
        <taxon>Alveolata</taxon>
        <taxon>Ciliophora</taxon>
        <taxon>Intramacronucleata</taxon>
        <taxon>Spirotrichea</taxon>
        <taxon>Stichotrichia</taxon>
        <taxon>Sporadotrichida</taxon>
        <taxon>Halteriidae</taxon>
        <taxon>Halteria</taxon>
    </lineage>
</organism>
<dbReference type="AlphaFoldDB" id="A0A8J8T0R5"/>
<dbReference type="Proteomes" id="UP000785679">
    <property type="component" value="Unassembled WGS sequence"/>
</dbReference>
<evidence type="ECO:0000313" key="2">
    <source>
        <dbReference type="Proteomes" id="UP000785679"/>
    </source>
</evidence>
<name>A0A8J8T0R5_HALGN</name>
<gene>
    <name evidence="1" type="ORF">FGO68_gene13430</name>
</gene>
<comment type="caution">
    <text evidence="1">The sequence shown here is derived from an EMBL/GenBank/DDBJ whole genome shotgun (WGS) entry which is preliminary data.</text>
</comment>
<reference evidence="1" key="1">
    <citation type="submission" date="2019-06" db="EMBL/GenBank/DDBJ databases">
        <authorList>
            <person name="Zheng W."/>
        </authorList>
    </citation>
    <scope>NUCLEOTIDE SEQUENCE</scope>
    <source>
        <strain evidence="1">QDHG01</strain>
    </source>
</reference>
<protein>
    <submittedName>
        <fullName evidence="1">Uncharacterized protein</fullName>
    </submittedName>
</protein>
<sequence>MVVVMIPSGSPQWKHLSGKPREVVPTVVMGSTEYQLSADGHVGEVVHALAKEHAGEREGEHVAKDVFQGVRIFGGGADRLGVGVVQFVNINMNCHSLISFSTMNASTLGHIH</sequence>